<keyword evidence="3" id="KW-0472">Membrane</keyword>
<evidence type="ECO:0000256" key="3">
    <source>
        <dbReference type="SAM" id="Phobius"/>
    </source>
</evidence>
<sequence length="575" mass="64129">MWNDNIPALRLLFRTSSKTTMIRLSFAVLLLSLTYLGGQAYLRNTERTVQSSIIKGKIQDTSQEHSVSNSKLLIDDELKTFIEDLMKVYGVHGLTLGIVFHGQEEFGGFGVSTEDGDLVEEETLFSIGSCSKAYTAAALGILIDNFERGANETPLPPNLPHLHWTTKIKDILGDDWKLPDQRASDQRNILDLLTHMTGFPKRKYQYNNLMYIVASYIVEIYSGTDFTTFVTDRILKPANMTNSVYFASEASRIGTLSHGWDMGGRRIPYVFSPQASKLTAGEGSLISNARDMVKWVRILLNEGIDPMTNKTIIPKQMIKTIIGAHVVTSPASLWPELSITTYGFGWAQNSYQGHNRIGHAGGVSGFTTLLTFYPDDGLGIFVSTNTGMKSPLTETIVNRISEDALGLRRINWTDRYGPPDPPAELPNTPSGPSEPAVEDLSGTYFNEGYGNLTLCHSSSVSEECRKVQGAFAPFMIDRAPEHTLFAAWPKTWVTHALVTRVYGPFFFASLLSIHGNGYGKDTTPFFERKPFMQIPALFFERNQTRSLAVYDDEDNFKRDMIGRPGENAMAVFLRE</sequence>
<evidence type="ECO:0000259" key="4">
    <source>
        <dbReference type="Pfam" id="PF00144"/>
    </source>
</evidence>
<dbReference type="Gene3D" id="3.40.710.10">
    <property type="entry name" value="DD-peptidase/beta-lactamase superfamily"/>
    <property type="match status" value="2"/>
</dbReference>
<evidence type="ECO:0000256" key="1">
    <source>
        <dbReference type="ARBA" id="ARBA00038215"/>
    </source>
</evidence>
<keyword evidence="3" id="KW-0812">Transmembrane</keyword>
<dbReference type="PANTHER" id="PTHR46825">
    <property type="entry name" value="D-ALANYL-D-ALANINE-CARBOXYPEPTIDASE/ENDOPEPTIDASE AMPH"/>
    <property type="match status" value="1"/>
</dbReference>
<evidence type="ECO:0000313" key="5">
    <source>
        <dbReference type="EMBL" id="KZT35656.1"/>
    </source>
</evidence>
<name>A0A166ATF0_9AGAM</name>
<keyword evidence="3" id="KW-1133">Transmembrane helix</keyword>
<feature type="domain" description="Beta-lactamase-related" evidence="4">
    <location>
        <begin position="79"/>
        <end position="386"/>
    </location>
</feature>
<gene>
    <name evidence="5" type="ORF">SISSUDRAFT_1064297</name>
</gene>
<feature type="transmembrane region" description="Helical" evidence="3">
    <location>
        <begin position="21"/>
        <end position="42"/>
    </location>
</feature>
<reference evidence="5 6" key="1">
    <citation type="journal article" date="2016" name="Mol. Biol. Evol.">
        <title>Comparative Genomics of Early-Diverging Mushroom-Forming Fungi Provides Insights into the Origins of Lignocellulose Decay Capabilities.</title>
        <authorList>
            <person name="Nagy L.G."/>
            <person name="Riley R."/>
            <person name="Tritt A."/>
            <person name="Adam C."/>
            <person name="Daum C."/>
            <person name="Floudas D."/>
            <person name="Sun H."/>
            <person name="Yadav J.S."/>
            <person name="Pangilinan J."/>
            <person name="Larsson K.H."/>
            <person name="Matsuura K."/>
            <person name="Barry K."/>
            <person name="Labutti K."/>
            <person name="Kuo R."/>
            <person name="Ohm R.A."/>
            <person name="Bhattacharya S.S."/>
            <person name="Shirouzu T."/>
            <person name="Yoshinaga Y."/>
            <person name="Martin F.M."/>
            <person name="Grigoriev I.V."/>
            <person name="Hibbett D.S."/>
        </authorList>
    </citation>
    <scope>NUCLEOTIDE SEQUENCE [LARGE SCALE GENOMIC DNA]</scope>
    <source>
        <strain evidence="5 6">HHB10207 ss-3</strain>
    </source>
</reference>
<feature type="region of interest" description="Disordered" evidence="2">
    <location>
        <begin position="416"/>
        <end position="437"/>
    </location>
</feature>
<dbReference type="OrthoDB" id="5946976at2759"/>
<comment type="similarity">
    <text evidence="1">Belongs to the peptidase S12 family.</text>
</comment>
<protein>
    <submittedName>
        <fullName evidence="5">Beta-lactamase/transpeptidase-like protein</fullName>
    </submittedName>
</protein>
<dbReference type="SUPFAM" id="SSF56601">
    <property type="entry name" value="beta-lactamase/transpeptidase-like"/>
    <property type="match status" value="1"/>
</dbReference>
<dbReference type="EMBL" id="KV428132">
    <property type="protein sequence ID" value="KZT35656.1"/>
    <property type="molecule type" value="Genomic_DNA"/>
</dbReference>
<evidence type="ECO:0000256" key="2">
    <source>
        <dbReference type="SAM" id="MobiDB-lite"/>
    </source>
</evidence>
<dbReference type="InterPro" id="IPR001466">
    <property type="entry name" value="Beta-lactam-related"/>
</dbReference>
<accession>A0A166ATF0</accession>
<dbReference type="AlphaFoldDB" id="A0A166ATF0"/>
<evidence type="ECO:0000313" key="6">
    <source>
        <dbReference type="Proteomes" id="UP000076798"/>
    </source>
</evidence>
<dbReference type="Proteomes" id="UP000076798">
    <property type="component" value="Unassembled WGS sequence"/>
</dbReference>
<dbReference type="InterPro" id="IPR012338">
    <property type="entry name" value="Beta-lactam/transpept-like"/>
</dbReference>
<organism evidence="5 6">
    <name type="scientific">Sistotremastrum suecicum HHB10207 ss-3</name>
    <dbReference type="NCBI Taxonomy" id="1314776"/>
    <lineage>
        <taxon>Eukaryota</taxon>
        <taxon>Fungi</taxon>
        <taxon>Dikarya</taxon>
        <taxon>Basidiomycota</taxon>
        <taxon>Agaricomycotina</taxon>
        <taxon>Agaricomycetes</taxon>
        <taxon>Sistotremastrales</taxon>
        <taxon>Sistotremastraceae</taxon>
        <taxon>Sistotremastrum</taxon>
    </lineage>
</organism>
<dbReference type="STRING" id="1314776.A0A166ATF0"/>
<dbReference type="Pfam" id="PF00144">
    <property type="entry name" value="Beta-lactamase"/>
    <property type="match status" value="1"/>
</dbReference>
<keyword evidence="6" id="KW-1185">Reference proteome</keyword>
<proteinExistence type="inferred from homology"/>
<dbReference type="InterPro" id="IPR050491">
    <property type="entry name" value="AmpC-like"/>
</dbReference>
<dbReference type="PANTHER" id="PTHR46825:SF15">
    <property type="entry name" value="BETA-LACTAMASE-RELATED DOMAIN-CONTAINING PROTEIN"/>
    <property type="match status" value="1"/>
</dbReference>